<sequence length="935" mass="107662">MDGRVRIQRNRGVDANGDSESSHSNTKTRGNRNGRNQRYNRSNNSESEKILYQREYNNSNSEYSERPSSGRGKEVDEAEGDLKNAEMKRSARIIDPNLHWREPSPALGFLQQENTDFLVVGVIGHQGVGKSSLMSLLGGSNCRDKRFHFRPQGFETKEKGCHMTAGVEMFITSERMILLDTQPVLSTSLLDELCVNDRDRRHGTGGGAPDLASGLSLHQIQSLQLVAWLMSVCHVILVLHDQAPDFNLVRLLTTAEMLKPTTTPPDGTDNVDFMPEVVFVINRSNRDLYQPANFIACEQIIAALMKYSKLKVRGHFGSWRKNLMLELPKDEHPFNIFMVPSANDRCRNPAYPSFELTIRTLRNLVLPESLWNSFTFQNGSQKWLEVTMTDDDLGGPDDHERLGPTPNQTEAENRGPNPRPPPRRRGTPTRGATGDVILQVHIANIFLSFCQRYARWCKKGLRRFLEFVVLIKALGAALALIYSHVGYPNTSTCLLPLKGKIPVESILRVEIGRRRSALISDYLYRIENQCPLYRELEHQPYQNISRRLITISTDVITDTPNPSRPFHYQANYFSMRNIFDFGFDYLNLVRFEFSHEYGYLRLSEQARKTRNVEVIKVMLDPSKDDCFKSLVWDKFGRVLLAEWFGYDWIVLDSIVQISGNTGFIRNTVTKDQFTVFNGGHKKRMLYVPVIACMVFTALIAMLLRFAYKQVFMRVLFASINLTIHNHFPYGAVASSVLALIGLEDIMSEYFGDSRIAFYVILSVWIADQFHSYCCHTPITKKYWIRFFYLYHLGFYMYNHIYTSRRNAFIALFTSCMLTMHMMIFFFHHFELPFVLNTFQIRRRFTPLIAEPLINPANAAPNNAQDSEEHSEDERERIEVEAETRTTRGGDEDGEVENMEIEMEEEVETLQEDDFQVEIHISDIEEDIEELRASEL</sequence>
<dbReference type="InterPro" id="IPR019144">
    <property type="entry name" value="Membralin"/>
</dbReference>
<keyword evidence="5" id="KW-1133">Transmembrane helix</keyword>
<feature type="compositionally biased region" description="Acidic residues" evidence="4">
    <location>
        <begin position="891"/>
        <end position="915"/>
    </location>
</feature>
<evidence type="ECO:0000256" key="1">
    <source>
        <dbReference type="ARBA" id="ARBA00007712"/>
    </source>
</evidence>
<keyword evidence="2" id="KW-0866">Nonsense-mediated mRNA decay</keyword>
<feature type="region of interest" description="Disordered" evidence="4">
    <location>
        <begin position="855"/>
        <end position="915"/>
    </location>
</feature>
<name>A0ABN7T0U6_OIKDI</name>
<feature type="compositionally biased region" description="Basic and acidic residues" evidence="4">
    <location>
        <begin position="871"/>
        <end position="890"/>
    </location>
</feature>
<evidence type="ECO:0000256" key="5">
    <source>
        <dbReference type="SAM" id="Phobius"/>
    </source>
</evidence>
<feature type="compositionally biased region" description="Low complexity" evidence="4">
    <location>
        <begin position="24"/>
        <end position="45"/>
    </location>
</feature>
<gene>
    <name evidence="6" type="ORF">OKIOD_LOCUS12577</name>
</gene>
<evidence type="ECO:0000313" key="7">
    <source>
        <dbReference type="Proteomes" id="UP001158576"/>
    </source>
</evidence>
<protein>
    <recommendedName>
        <fullName evidence="3">Nonsense-mediated mRNA decay factor SMG9</fullName>
    </recommendedName>
</protein>
<dbReference type="EMBL" id="OU015566">
    <property type="protein sequence ID" value="CAG5108471.1"/>
    <property type="molecule type" value="Genomic_DNA"/>
</dbReference>
<feature type="region of interest" description="Disordered" evidence="4">
    <location>
        <begin position="388"/>
        <end position="431"/>
    </location>
</feature>
<dbReference type="Proteomes" id="UP001158576">
    <property type="component" value="Chromosome 1"/>
</dbReference>
<dbReference type="InterPro" id="IPR027417">
    <property type="entry name" value="P-loop_NTPase"/>
</dbReference>
<keyword evidence="5" id="KW-0812">Transmembrane</keyword>
<dbReference type="PANTHER" id="PTHR14270">
    <property type="entry name" value="NONSENSE-MEDIATED MRNA DECAY FACTOR SMG9"/>
    <property type="match status" value="1"/>
</dbReference>
<evidence type="ECO:0000256" key="2">
    <source>
        <dbReference type="ARBA" id="ARBA00023161"/>
    </source>
</evidence>
<dbReference type="Pfam" id="PF09746">
    <property type="entry name" value="Membralin"/>
    <property type="match status" value="2"/>
</dbReference>
<feature type="transmembrane region" description="Helical" evidence="5">
    <location>
        <begin position="685"/>
        <end position="707"/>
    </location>
</feature>
<feature type="transmembrane region" description="Helical" evidence="5">
    <location>
        <begin position="782"/>
        <end position="801"/>
    </location>
</feature>
<dbReference type="PANTHER" id="PTHR14270:SF0">
    <property type="entry name" value="NONSENSE-MEDIATED MRNA DECAY FACTOR SMG9"/>
    <property type="match status" value="1"/>
</dbReference>
<organism evidence="6 7">
    <name type="scientific">Oikopleura dioica</name>
    <name type="common">Tunicate</name>
    <dbReference type="NCBI Taxonomy" id="34765"/>
    <lineage>
        <taxon>Eukaryota</taxon>
        <taxon>Metazoa</taxon>
        <taxon>Chordata</taxon>
        <taxon>Tunicata</taxon>
        <taxon>Appendicularia</taxon>
        <taxon>Copelata</taxon>
        <taxon>Oikopleuridae</taxon>
        <taxon>Oikopleura</taxon>
    </lineage>
</organism>
<keyword evidence="7" id="KW-1185">Reference proteome</keyword>
<dbReference type="Gene3D" id="3.40.50.300">
    <property type="entry name" value="P-loop containing nucleotide triphosphate hydrolases"/>
    <property type="match status" value="1"/>
</dbReference>
<dbReference type="SUPFAM" id="SSF52540">
    <property type="entry name" value="P-loop containing nucleoside triphosphate hydrolases"/>
    <property type="match status" value="1"/>
</dbReference>
<evidence type="ECO:0000313" key="6">
    <source>
        <dbReference type="EMBL" id="CAG5108471.1"/>
    </source>
</evidence>
<reference evidence="6 7" key="1">
    <citation type="submission" date="2021-04" db="EMBL/GenBank/DDBJ databases">
        <authorList>
            <person name="Bliznina A."/>
        </authorList>
    </citation>
    <scope>NUCLEOTIDE SEQUENCE [LARGE SCALE GENOMIC DNA]</scope>
</reference>
<evidence type="ECO:0000256" key="4">
    <source>
        <dbReference type="SAM" id="MobiDB-lite"/>
    </source>
</evidence>
<feature type="transmembrane region" description="Helical" evidence="5">
    <location>
        <begin position="807"/>
        <end position="826"/>
    </location>
</feature>
<feature type="transmembrane region" description="Helical" evidence="5">
    <location>
        <begin position="727"/>
        <end position="743"/>
    </location>
</feature>
<proteinExistence type="inferred from homology"/>
<feature type="compositionally biased region" description="Basic and acidic residues" evidence="4">
    <location>
        <begin position="71"/>
        <end position="88"/>
    </location>
</feature>
<evidence type="ECO:0000256" key="3">
    <source>
        <dbReference type="ARBA" id="ARBA00029510"/>
    </source>
</evidence>
<feature type="region of interest" description="Disordered" evidence="4">
    <location>
        <begin position="1"/>
        <end position="88"/>
    </location>
</feature>
<comment type="similarity">
    <text evidence="1">Belongs to the SMG9 family.</text>
</comment>
<accession>A0ABN7T0U6</accession>
<keyword evidence="5" id="KW-0472">Membrane</keyword>
<dbReference type="InterPro" id="IPR039177">
    <property type="entry name" value="SMG9"/>
</dbReference>